<dbReference type="PANTHER" id="PTHR31956">
    <property type="entry name" value="NON-SPECIFIC PHOSPHOLIPASE C4-RELATED"/>
    <property type="match status" value="1"/>
</dbReference>
<dbReference type="Pfam" id="PF04185">
    <property type="entry name" value="Phosphoesterase"/>
    <property type="match status" value="1"/>
</dbReference>
<evidence type="ECO:0000256" key="1">
    <source>
        <dbReference type="ARBA" id="ARBA00022801"/>
    </source>
</evidence>
<dbReference type="RefSeq" id="WP_207857865.1">
    <property type="nucleotide sequence ID" value="NZ_JAFREP010000005.1"/>
</dbReference>
<sequence length="644" mass="70401">MAPAFGRAFDRVLILMFENQYRSYVMENPYFRNLAKRGLMLRNYFGCFHPSQTNYIASTAGEVCNVTDDDPPPALLKQRTLVDLVEASSAGLNWKGYMDGFVPQMQPWTPELKPADNFPYVIKHNPYSSFESIVRNQERWARVQDEAAFWADVLNGTLPNYAWFTPDMWNDGHYLNGTHTDPPERAPALVDQAALWLESFFDRLRFPGPDSHLPEGTLVVVTFDEADFEADWEKGEKYTYDGPNQIYTVLLGDGIEPGVCEVAYNHYSLIRTIEKNFDLGHLGKNDTHANWFRFLWGERFQWFDEGATPLGAAAGLAAASFAGSLYVVETDGDGAMRVRTCHDDDWHSPQPLPFKGSSPVLAADQQNLLLTFTDPGGDRVWSRYTLQDGWSAAASFPAGNTAQVSMVTMDSGRIMAAYRGAGDAIYSVIFSDGAWADPVATGASTAGDLVLTRLGATLLLVYQAPGSEDALAALSYNTADCNVVTYPEGSKWAGPYDDTVKDAWAKTAFPVAHFAHGPNATTPGEAEPLLRPYAGGRPLTAATLDGVIHLIHPGRANTQLLTESFSLSGIMTPKLAISYAASDETTTSNGYGSLAQAGWSHQTAVPGAYARDLAVAATHDGAVYLFHRVGGDDDVHLTIGCYAE</sequence>
<proteinExistence type="predicted"/>
<name>A0A8J7QGI0_9BACT</name>
<organism evidence="2 3">
    <name type="scientific">Acanthopleuribacter pedis</name>
    <dbReference type="NCBI Taxonomy" id="442870"/>
    <lineage>
        <taxon>Bacteria</taxon>
        <taxon>Pseudomonadati</taxon>
        <taxon>Acidobacteriota</taxon>
        <taxon>Holophagae</taxon>
        <taxon>Acanthopleuribacterales</taxon>
        <taxon>Acanthopleuribacteraceae</taxon>
        <taxon>Acanthopleuribacter</taxon>
    </lineage>
</organism>
<gene>
    <name evidence="2" type="ORF">J3U88_07115</name>
</gene>
<evidence type="ECO:0000313" key="2">
    <source>
        <dbReference type="EMBL" id="MBO1318218.1"/>
    </source>
</evidence>
<dbReference type="GO" id="GO:0016788">
    <property type="term" value="F:hydrolase activity, acting on ester bonds"/>
    <property type="evidence" value="ECO:0007669"/>
    <property type="project" value="InterPro"/>
</dbReference>
<dbReference type="InterPro" id="IPR017850">
    <property type="entry name" value="Alkaline_phosphatase_core_sf"/>
</dbReference>
<dbReference type="Gene3D" id="3.40.720.10">
    <property type="entry name" value="Alkaline Phosphatase, subunit A"/>
    <property type="match status" value="1"/>
</dbReference>
<comment type="caution">
    <text evidence="2">The sequence shown here is derived from an EMBL/GenBank/DDBJ whole genome shotgun (WGS) entry which is preliminary data.</text>
</comment>
<protein>
    <recommendedName>
        <fullName evidence="4">Phosphoesterase</fullName>
    </recommendedName>
</protein>
<dbReference type="InterPro" id="IPR007312">
    <property type="entry name" value="Phosphoesterase"/>
</dbReference>
<dbReference type="GO" id="GO:0009395">
    <property type="term" value="P:phospholipid catabolic process"/>
    <property type="evidence" value="ECO:0007669"/>
    <property type="project" value="TreeGrafter"/>
</dbReference>
<dbReference type="Proteomes" id="UP000664417">
    <property type="component" value="Unassembled WGS sequence"/>
</dbReference>
<dbReference type="SUPFAM" id="SSF89372">
    <property type="entry name" value="Fucose-specific lectin"/>
    <property type="match status" value="1"/>
</dbReference>
<keyword evidence="3" id="KW-1185">Reference proteome</keyword>
<keyword evidence="1" id="KW-0378">Hydrolase</keyword>
<evidence type="ECO:0008006" key="4">
    <source>
        <dbReference type="Google" id="ProtNLM"/>
    </source>
</evidence>
<reference evidence="2" key="1">
    <citation type="submission" date="2021-03" db="EMBL/GenBank/DDBJ databases">
        <authorList>
            <person name="Wang G."/>
        </authorList>
    </citation>
    <scope>NUCLEOTIDE SEQUENCE</scope>
    <source>
        <strain evidence="2">KCTC 12899</strain>
    </source>
</reference>
<dbReference type="AlphaFoldDB" id="A0A8J7QGI0"/>
<dbReference type="PANTHER" id="PTHR31956:SF8">
    <property type="entry name" value="ACID PHOSPHATASE PHOA (AFU_ORTHOLOGUE AFUA_1G03570)"/>
    <property type="match status" value="1"/>
</dbReference>
<accession>A0A8J7QGI0</accession>
<evidence type="ECO:0000313" key="3">
    <source>
        <dbReference type="Proteomes" id="UP000664417"/>
    </source>
</evidence>
<dbReference type="EMBL" id="JAFREP010000005">
    <property type="protein sequence ID" value="MBO1318218.1"/>
    <property type="molecule type" value="Genomic_DNA"/>
</dbReference>